<keyword evidence="5" id="KW-0812">Transmembrane</keyword>
<dbReference type="EMBL" id="AP019531">
    <property type="protein sequence ID" value="BBI91041.1"/>
    <property type="molecule type" value="Genomic_DNA"/>
</dbReference>
<sequence>MLRYPFMCLFYLFFLATATYAANVRLKVEGLSGELEKNVRVRLSSITPEEVGNDGHFRARVNEAVRQGLRALGYYQPTIDFTLDDRPGLSRQVLHAKVNPGEPVRIAGDNIVLKGGALTDEDYLTLVKQGRPTLGEILNHGKYDSFKNSLTSLALRKGYFDADMLESQLGVAEDLHRAFWDIDFNSGSRYRFGEVKFEGSQIREDYLQNLVPFHQGDYYSSEDLAELNRRLSATNWFNSVVVSPDFKNSKENRVLPLDAWVTPRTRNTIETGVGYSTDVGPRVKGSWKKPWLNDRGHSLESSASVSAPEQQLDLTYKIPLLKNPLEQYYLLQGGFKNVDLNDTKSVTSKVVVSRNWDLSSGWQRAVNLTWRLDHFTQGTVTNTTMLLYPGVSVNRTRSRGGLMPTWGDSQRYSIDVSNTTWGSGVDFALMQAQNIWIRTLADKHRFVVRGQVGWIETNDFNKVPPDLRFFAGGDRSIRGYKYKGISPRDNEGKLIGASKMLTGSLEYQYNVTGKWWGAVFVDSGEAVDDIKQSNVKTGAGIGVRWQSPVGPVKLDIAAPVGDKETHGVQFYIGLGPEL</sequence>
<dbReference type="Pfam" id="PF01103">
    <property type="entry name" value="Omp85"/>
    <property type="match status" value="1"/>
</dbReference>
<feature type="domain" description="POTRA" evidence="11">
    <location>
        <begin position="188"/>
        <end position="264"/>
    </location>
</feature>
<comment type="subunit">
    <text evidence="10">Interacts with TamB to form the translocation and assembly module (TAM).</text>
</comment>
<dbReference type="Gene3D" id="2.40.160.50">
    <property type="entry name" value="membrane protein fhac: a member of the omp85/tpsb transporter family"/>
    <property type="match status" value="1"/>
</dbReference>
<name>A0A455VPS2_9GAMM</name>
<evidence type="ECO:0000256" key="7">
    <source>
        <dbReference type="ARBA" id="ARBA00023136"/>
    </source>
</evidence>
<dbReference type="GO" id="GO:0009279">
    <property type="term" value="C:cell outer membrane"/>
    <property type="evidence" value="ECO:0007669"/>
    <property type="project" value="UniProtKB-SubCell"/>
</dbReference>
<reference evidence="12 13" key="1">
    <citation type="submission" date="2019-03" db="EMBL/GenBank/DDBJ databases">
        <title>The genome sequence of Candidatus Serratia symbiotica strain IS.</title>
        <authorList>
            <person name="Nikoh N."/>
            <person name="Koga R."/>
            <person name="Oshima K."/>
            <person name="Hattori M."/>
            <person name="Fukatsu T."/>
        </authorList>
    </citation>
    <scope>NUCLEOTIDE SEQUENCE [LARGE SCALE GENOMIC DNA]</scope>
    <source>
        <strain evidence="12 13">IS</strain>
    </source>
</reference>
<dbReference type="FunFam" id="2.40.160.50:FF:000003">
    <property type="entry name" value="Outer membrane protein, OMP85 family"/>
    <property type="match status" value="1"/>
</dbReference>
<gene>
    <name evidence="12" type="primary">ytfM</name>
    <name evidence="12" type="ORF">SSYIS1_00470</name>
</gene>
<evidence type="ECO:0000256" key="3">
    <source>
        <dbReference type="ARBA" id="ARBA00015419"/>
    </source>
</evidence>
<dbReference type="Pfam" id="PF17243">
    <property type="entry name" value="POTRA_TamA_1"/>
    <property type="match status" value="1"/>
</dbReference>
<proteinExistence type="inferred from homology"/>
<comment type="similarity">
    <text evidence="2">Belongs to the TamA family.</text>
</comment>
<evidence type="ECO:0000313" key="12">
    <source>
        <dbReference type="EMBL" id="BBI91041.1"/>
    </source>
</evidence>
<keyword evidence="8" id="KW-0998">Cell outer membrane</keyword>
<evidence type="ECO:0000256" key="2">
    <source>
        <dbReference type="ARBA" id="ARBA00010248"/>
    </source>
</evidence>
<dbReference type="PANTHER" id="PTHR12815">
    <property type="entry name" value="SORTING AND ASSEMBLY MACHINERY SAMM50 PROTEIN FAMILY MEMBER"/>
    <property type="match status" value="1"/>
</dbReference>
<dbReference type="InterPro" id="IPR010827">
    <property type="entry name" value="BamA/TamA_POTRA"/>
</dbReference>
<keyword evidence="4" id="KW-1134">Transmembrane beta strand</keyword>
<dbReference type="AlphaFoldDB" id="A0A455VPS2"/>
<dbReference type="PANTHER" id="PTHR12815:SF47">
    <property type="entry name" value="TRANSLOCATION AND ASSEMBLY MODULE SUBUNIT TAMA"/>
    <property type="match status" value="1"/>
</dbReference>
<keyword evidence="6" id="KW-0732">Signal</keyword>
<evidence type="ECO:0000313" key="13">
    <source>
        <dbReference type="Proteomes" id="UP000324392"/>
    </source>
</evidence>
<dbReference type="Proteomes" id="UP000324392">
    <property type="component" value="Chromosome"/>
</dbReference>
<protein>
    <recommendedName>
        <fullName evidence="3">Translocation and assembly module subunit TamA</fullName>
    </recommendedName>
    <alternativeName>
        <fullName evidence="9">Autotransporter assembly factor TamA</fullName>
    </alternativeName>
</protein>
<evidence type="ECO:0000256" key="8">
    <source>
        <dbReference type="ARBA" id="ARBA00023237"/>
    </source>
</evidence>
<dbReference type="GO" id="GO:0009306">
    <property type="term" value="P:protein secretion"/>
    <property type="evidence" value="ECO:0007669"/>
    <property type="project" value="TreeGrafter"/>
</dbReference>
<dbReference type="InterPro" id="IPR000184">
    <property type="entry name" value="Bac_surfAg_D15"/>
</dbReference>
<dbReference type="PROSITE" id="PS51779">
    <property type="entry name" value="POTRA"/>
    <property type="match status" value="1"/>
</dbReference>
<accession>A0A455VPS2</accession>
<evidence type="ECO:0000256" key="5">
    <source>
        <dbReference type="ARBA" id="ARBA00022692"/>
    </source>
</evidence>
<dbReference type="InterPro" id="IPR039910">
    <property type="entry name" value="D15-like"/>
</dbReference>
<dbReference type="InterPro" id="IPR034746">
    <property type="entry name" value="POTRA"/>
</dbReference>
<comment type="subcellular location">
    <subcellularLocation>
        <location evidence="1">Cell outer membrane</location>
    </subcellularLocation>
</comment>
<evidence type="ECO:0000256" key="6">
    <source>
        <dbReference type="ARBA" id="ARBA00022729"/>
    </source>
</evidence>
<evidence type="ECO:0000256" key="4">
    <source>
        <dbReference type="ARBA" id="ARBA00022452"/>
    </source>
</evidence>
<organism evidence="12 13">
    <name type="scientific">Serratia symbiotica</name>
    <dbReference type="NCBI Taxonomy" id="138074"/>
    <lineage>
        <taxon>Bacteria</taxon>
        <taxon>Pseudomonadati</taxon>
        <taxon>Pseudomonadota</taxon>
        <taxon>Gammaproteobacteria</taxon>
        <taxon>Enterobacterales</taxon>
        <taxon>Yersiniaceae</taxon>
        <taxon>Serratia</taxon>
    </lineage>
</organism>
<evidence type="ECO:0000256" key="9">
    <source>
        <dbReference type="ARBA" id="ARBA00033063"/>
    </source>
</evidence>
<dbReference type="Pfam" id="PF07244">
    <property type="entry name" value="POTRA"/>
    <property type="match status" value="1"/>
</dbReference>
<dbReference type="FunFam" id="3.10.20.310:FF:000008">
    <property type="entry name" value="Outer membrane protein, OMP85 family"/>
    <property type="match status" value="1"/>
</dbReference>
<evidence type="ECO:0000256" key="1">
    <source>
        <dbReference type="ARBA" id="ARBA00004442"/>
    </source>
</evidence>
<dbReference type="InterPro" id="IPR035243">
    <property type="entry name" value="TamA_POTRA_Dom_1"/>
</dbReference>
<dbReference type="Gene3D" id="3.10.20.310">
    <property type="entry name" value="membrane protein fhac"/>
    <property type="match status" value="3"/>
</dbReference>
<dbReference type="GO" id="GO:0097347">
    <property type="term" value="C:TAM protein secretion complex"/>
    <property type="evidence" value="ECO:0007669"/>
    <property type="project" value="TreeGrafter"/>
</dbReference>
<evidence type="ECO:0000256" key="10">
    <source>
        <dbReference type="ARBA" id="ARBA00093548"/>
    </source>
</evidence>
<keyword evidence="7" id="KW-0472">Membrane</keyword>
<evidence type="ECO:0000259" key="11">
    <source>
        <dbReference type="PROSITE" id="PS51779"/>
    </source>
</evidence>